<sequence>MFPPSSHHCWESAASSSDLKISALQCDTALPPRRSSQRGIVLSLSSSFCRVLSAPGSSPAVALPAASRQSSPSPFACSAPSSKLSPQVEECCSSFPDFCGT</sequence>
<evidence type="ECO:0000313" key="1">
    <source>
        <dbReference type="EMBL" id="KAL1557159.1"/>
    </source>
</evidence>
<dbReference type="Proteomes" id="UP001567538">
    <property type="component" value="Unassembled WGS sequence"/>
</dbReference>
<reference evidence="1 2" key="1">
    <citation type="submission" date="2024-06" db="EMBL/GenBank/DDBJ databases">
        <title>A chromosome level genome sequence of Diviner's sage (Salvia divinorum).</title>
        <authorList>
            <person name="Ford S.A."/>
            <person name="Ro D.-K."/>
            <person name="Ness R.W."/>
            <person name="Phillips M.A."/>
        </authorList>
    </citation>
    <scope>NUCLEOTIDE SEQUENCE [LARGE SCALE GENOMIC DNA]</scope>
    <source>
        <strain evidence="1">SAF-2024a</strain>
        <tissue evidence="1">Leaf</tissue>
    </source>
</reference>
<comment type="caution">
    <text evidence="1">The sequence shown here is derived from an EMBL/GenBank/DDBJ whole genome shotgun (WGS) entry which is preliminary data.</text>
</comment>
<dbReference type="EMBL" id="JBEAFC010000005">
    <property type="protein sequence ID" value="KAL1557159.1"/>
    <property type="molecule type" value="Genomic_DNA"/>
</dbReference>
<organism evidence="1 2">
    <name type="scientific">Salvia divinorum</name>
    <name type="common">Maria pastora</name>
    <name type="synonym">Diviner's sage</name>
    <dbReference type="NCBI Taxonomy" id="28513"/>
    <lineage>
        <taxon>Eukaryota</taxon>
        <taxon>Viridiplantae</taxon>
        <taxon>Streptophyta</taxon>
        <taxon>Embryophyta</taxon>
        <taxon>Tracheophyta</taxon>
        <taxon>Spermatophyta</taxon>
        <taxon>Magnoliopsida</taxon>
        <taxon>eudicotyledons</taxon>
        <taxon>Gunneridae</taxon>
        <taxon>Pentapetalae</taxon>
        <taxon>asterids</taxon>
        <taxon>lamiids</taxon>
        <taxon>Lamiales</taxon>
        <taxon>Lamiaceae</taxon>
        <taxon>Nepetoideae</taxon>
        <taxon>Mentheae</taxon>
        <taxon>Salviinae</taxon>
        <taxon>Salvia</taxon>
        <taxon>Salvia subgen. Calosphace</taxon>
    </lineage>
</organism>
<evidence type="ECO:0000313" key="2">
    <source>
        <dbReference type="Proteomes" id="UP001567538"/>
    </source>
</evidence>
<name>A0ABD1HM22_SALDI</name>
<protein>
    <submittedName>
        <fullName evidence="1">Uncharacterized protein</fullName>
    </submittedName>
</protein>
<accession>A0ABD1HM22</accession>
<gene>
    <name evidence="1" type="ORF">AAHA92_12682</name>
</gene>
<keyword evidence="2" id="KW-1185">Reference proteome</keyword>
<dbReference type="AlphaFoldDB" id="A0ABD1HM22"/>
<proteinExistence type="predicted"/>